<keyword evidence="2" id="KW-1185">Reference proteome</keyword>
<reference evidence="1" key="1">
    <citation type="submission" date="2023-01" db="EMBL/GenBank/DDBJ databases">
        <title>Colletotrichum chrysophilum M932 genome sequence.</title>
        <authorList>
            <person name="Baroncelli R."/>
        </authorList>
    </citation>
    <scope>NUCLEOTIDE SEQUENCE</scope>
    <source>
        <strain evidence="1">M932</strain>
    </source>
</reference>
<dbReference type="EMBL" id="JAQOWY010000702">
    <property type="protein sequence ID" value="KAK1839220.1"/>
    <property type="molecule type" value="Genomic_DNA"/>
</dbReference>
<accession>A0AAD9E8F0</accession>
<comment type="caution">
    <text evidence="1">The sequence shown here is derived from an EMBL/GenBank/DDBJ whole genome shotgun (WGS) entry which is preliminary data.</text>
</comment>
<evidence type="ECO:0000313" key="1">
    <source>
        <dbReference type="EMBL" id="KAK1839220.1"/>
    </source>
</evidence>
<gene>
    <name evidence="1" type="ORF">CCHR01_18152</name>
</gene>
<proteinExistence type="predicted"/>
<protein>
    <submittedName>
        <fullName evidence="1">Uncharacterized protein</fullName>
    </submittedName>
</protein>
<evidence type="ECO:0000313" key="2">
    <source>
        <dbReference type="Proteomes" id="UP001243330"/>
    </source>
</evidence>
<sequence length="73" mass="8385">MNVKKSCVFLSACYPASFLLRSVRSHHFFDIVLSLRGKCSKNESMRLPARRATRGCRPSRVLEVVVDRQEDQT</sequence>
<dbReference type="Proteomes" id="UP001243330">
    <property type="component" value="Unassembled WGS sequence"/>
</dbReference>
<name>A0AAD9E8F0_9PEZI</name>
<dbReference type="AlphaFoldDB" id="A0AAD9E8F0"/>
<organism evidence="1 2">
    <name type="scientific">Colletotrichum chrysophilum</name>
    <dbReference type="NCBI Taxonomy" id="1836956"/>
    <lineage>
        <taxon>Eukaryota</taxon>
        <taxon>Fungi</taxon>
        <taxon>Dikarya</taxon>
        <taxon>Ascomycota</taxon>
        <taxon>Pezizomycotina</taxon>
        <taxon>Sordariomycetes</taxon>
        <taxon>Hypocreomycetidae</taxon>
        <taxon>Glomerellales</taxon>
        <taxon>Glomerellaceae</taxon>
        <taxon>Colletotrichum</taxon>
        <taxon>Colletotrichum gloeosporioides species complex</taxon>
    </lineage>
</organism>